<evidence type="ECO:0008006" key="4">
    <source>
        <dbReference type="Google" id="ProtNLM"/>
    </source>
</evidence>
<evidence type="ECO:0000313" key="3">
    <source>
        <dbReference type="Proteomes" id="UP000243207"/>
    </source>
</evidence>
<keyword evidence="1" id="KW-0472">Membrane</keyword>
<feature type="transmembrane region" description="Helical" evidence="1">
    <location>
        <begin position="66"/>
        <end position="93"/>
    </location>
</feature>
<name>A0A1H1MIM1_9GAMM</name>
<keyword evidence="1" id="KW-1133">Transmembrane helix</keyword>
<dbReference type="Proteomes" id="UP000243207">
    <property type="component" value="Chromosome I"/>
</dbReference>
<sequence length="261" mass="28872">MRRQGATHSFVEGLVNGRVHNPYPMVSVILSISFVLLALVVLVSVAMSIPPGDLTRDPTAVAGVRIYIGFLSQVGIFFWSTTATLCLFVALVIPGRAQTRRIRGFFVAAGALTLMLGLDDVFLLHEHLFPFLGVNELVVLGVYGLCTVAFLLYFHKIILNSEFLLLTMALVFFGASVVIDVLDIEWIDPYLLEDGAKLIGLVSWTGYFFRTALAAVQLHPWRQASVLRATAPAQERLHMHPVPHAHSGMHQTERRVHSKIS</sequence>
<dbReference type="STRING" id="487184.SAMN05216421_0473"/>
<keyword evidence="1" id="KW-0812">Transmembrane</keyword>
<feature type="transmembrane region" description="Helical" evidence="1">
    <location>
        <begin position="198"/>
        <end position="218"/>
    </location>
</feature>
<reference evidence="3" key="1">
    <citation type="submission" date="2016-10" db="EMBL/GenBank/DDBJ databases">
        <authorList>
            <person name="Varghese N."/>
            <person name="Submissions S."/>
        </authorList>
    </citation>
    <scope>NUCLEOTIDE SEQUENCE [LARGE SCALE GENOMIC DNA]</scope>
    <source>
        <strain evidence="3">NRRL B-51270</strain>
    </source>
</reference>
<keyword evidence="3" id="KW-1185">Reference proteome</keyword>
<accession>A0A1H1MIM1</accession>
<feature type="transmembrane region" description="Helical" evidence="1">
    <location>
        <begin position="26"/>
        <end position="46"/>
    </location>
</feature>
<evidence type="ECO:0000256" key="1">
    <source>
        <dbReference type="SAM" id="Phobius"/>
    </source>
</evidence>
<feature type="transmembrane region" description="Helical" evidence="1">
    <location>
        <begin position="105"/>
        <end position="125"/>
    </location>
</feature>
<proteinExistence type="predicted"/>
<dbReference type="EMBL" id="LT629736">
    <property type="protein sequence ID" value="SDR86598.1"/>
    <property type="molecule type" value="Genomic_DNA"/>
</dbReference>
<feature type="transmembrane region" description="Helical" evidence="1">
    <location>
        <begin position="163"/>
        <end position="182"/>
    </location>
</feature>
<dbReference type="AlphaFoldDB" id="A0A1H1MIM1"/>
<dbReference type="RefSeq" id="WP_197673863.1">
    <property type="nucleotide sequence ID" value="NZ_LT629736.1"/>
</dbReference>
<gene>
    <name evidence="2" type="ORF">SAMN05216421_0473</name>
</gene>
<evidence type="ECO:0000313" key="2">
    <source>
        <dbReference type="EMBL" id="SDR86598.1"/>
    </source>
</evidence>
<feature type="transmembrane region" description="Helical" evidence="1">
    <location>
        <begin position="137"/>
        <end position="154"/>
    </location>
</feature>
<protein>
    <recommendedName>
        <fullName evidence="4">Oxidase</fullName>
    </recommendedName>
</protein>
<organism evidence="2 3">
    <name type="scientific">Halopseudomonas xinjiangensis</name>
    <dbReference type="NCBI Taxonomy" id="487184"/>
    <lineage>
        <taxon>Bacteria</taxon>
        <taxon>Pseudomonadati</taxon>
        <taxon>Pseudomonadota</taxon>
        <taxon>Gammaproteobacteria</taxon>
        <taxon>Pseudomonadales</taxon>
        <taxon>Pseudomonadaceae</taxon>
        <taxon>Halopseudomonas</taxon>
    </lineage>
</organism>